<evidence type="ECO:0000259" key="6">
    <source>
        <dbReference type="PROSITE" id="PS50011"/>
    </source>
</evidence>
<keyword evidence="3 4" id="KW-0067">ATP-binding</keyword>
<dbReference type="InterPro" id="IPR045133">
    <property type="entry name" value="IRE1/2-like"/>
</dbReference>
<feature type="region of interest" description="Disordered" evidence="5">
    <location>
        <begin position="138"/>
        <end position="171"/>
    </location>
</feature>
<proteinExistence type="predicted"/>
<sequence>MDNSKWGNYLVGDKNIRTILSSSAGSAELWSGLMDLATSLQIREDLIQKLRTSLATGLVSHPSALVQILQAWRAEFSSDATLSALISALVANRLAVCAVSLRNKFDHRHGITTPRIAASQEESLNTRDDTAELLVIPNTEQSDSQQRPHSSSLSHDQKTDPFPKNPDEPKLPANLVELQHWKGNSSNPGTGIFYNQNHILGTGATSIVYEGEYLGNPAAVKIVKSEDPEAYKKERNVLQHMRKTIEENNLNIVALFCWQELEPLKSYVIVMERAICNLADRVKTLKSSAKPSQLASNAESQWKSHQLEITGFIHGIAKGLKWMHECENPIIHRDVKPENILICSTSTGEMAKLGDFGVSRELGTTTGAQGTLWWMAPEAIDAYNDDQKFHATKAVDIFSLGMTAHFAMSLGSHPFKYSLEHKKSVERNISDIKVMPDTLGNSNYAADHLLQWMMSKPVKGRPNIQQVVQHPCFWDLKRAKEFILGVALCFDGALGSSAAKEIDDEYKQRVGEPVNWVKKLDARVQRTLFDYRRNNYSNNSDSIMKLVVLMRDKYVHHAEMIKHAETDEFKSNRFFDEDKYWNYFLNLYPELVIHLFCHIAKQKDSLLNEVKKGYTVGFDNVPDWKYKHACETVEK</sequence>
<dbReference type="Gene3D" id="1.20.1440.180">
    <property type="entry name" value="KEN domain"/>
    <property type="match status" value="1"/>
</dbReference>
<name>A0ABP1RAF4_9HEXA</name>
<evidence type="ECO:0000256" key="1">
    <source>
        <dbReference type="ARBA" id="ARBA00022729"/>
    </source>
</evidence>
<evidence type="ECO:0000256" key="2">
    <source>
        <dbReference type="ARBA" id="ARBA00022741"/>
    </source>
</evidence>
<evidence type="ECO:0000256" key="3">
    <source>
        <dbReference type="ARBA" id="ARBA00022840"/>
    </source>
</evidence>
<dbReference type="InterPro" id="IPR000488">
    <property type="entry name" value="Death_dom"/>
</dbReference>
<feature type="compositionally biased region" description="Polar residues" evidence="5">
    <location>
        <begin position="138"/>
        <end position="154"/>
    </location>
</feature>
<evidence type="ECO:0000259" key="7">
    <source>
        <dbReference type="PROSITE" id="PS50017"/>
    </source>
</evidence>
<feature type="compositionally biased region" description="Basic and acidic residues" evidence="5">
    <location>
        <begin position="155"/>
        <end position="170"/>
    </location>
</feature>
<comment type="caution">
    <text evidence="9">The sequence shown here is derived from an EMBL/GenBank/DDBJ whole genome shotgun (WGS) entry which is preliminary data.</text>
</comment>
<keyword evidence="1" id="KW-0732">Signal</keyword>
<dbReference type="InterPro" id="IPR011029">
    <property type="entry name" value="DEATH-like_dom_sf"/>
</dbReference>
<dbReference type="PROSITE" id="PS00108">
    <property type="entry name" value="PROTEIN_KINASE_ST"/>
    <property type="match status" value="1"/>
</dbReference>
<dbReference type="PROSITE" id="PS50017">
    <property type="entry name" value="DEATH_DOMAIN"/>
    <property type="match status" value="1"/>
</dbReference>
<dbReference type="SMART" id="SM00220">
    <property type="entry name" value="S_TKc"/>
    <property type="match status" value="1"/>
</dbReference>
<evidence type="ECO:0000256" key="4">
    <source>
        <dbReference type="PROSITE-ProRule" id="PRU10141"/>
    </source>
</evidence>
<dbReference type="SUPFAM" id="SSF56112">
    <property type="entry name" value="Protein kinase-like (PK-like)"/>
    <property type="match status" value="1"/>
</dbReference>
<dbReference type="Pfam" id="PF00069">
    <property type="entry name" value="Pkinase"/>
    <property type="match status" value="1"/>
</dbReference>
<dbReference type="Gene3D" id="3.30.200.20">
    <property type="entry name" value="Phosphorylase Kinase, domain 1"/>
    <property type="match status" value="1"/>
</dbReference>
<feature type="domain" description="KEN" evidence="8">
    <location>
        <begin position="476"/>
        <end position="616"/>
    </location>
</feature>
<reference evidence="9 10" key="1">
    <citation type="submission" date="2024-08" db="EMBL/GenBank/DDBJ databases">
        <authorList>
            <person name="Cucini C."/>
            <person name="Frati F."/>
        </authorList>
    </citation>
    <scope>NUCLEOTIDE SEQUENCE [LARGE SCALE GENOMIC DNA]</scope>
</reference>
<organism evidence="9 10">
    <name type="scientific">Orchesella dallaii</name>
    <dbReference type="NCBI Taxonomy" id="48710"/>
    <lineage>
        <taxon>Eukaryota</taxon>
        <taxon>Metazoa</taxon>
        <taxon>Ecdysozoa</taxon>
        <taxon>Arthropoda</taxon>
        <taxon>Hexapoda</taxon>
        <taxon>Collembola</taxon>
        <taxon>Entomobryomorpha</taxon>
        <taxon>Entomobryoidea</taxon>
        <taxon>Orchesellidae</taxon>
        <taxon>Orchesellinae</taxon>
        <taxon>Orchesella</taxon>
    </lineage>
</organism>
<dbReference type="InterPro" id="IPR017441">
    <property type="entry name" value="Protein_kinase_ATP_BS"/>
</dbReference>
<dbReference type="InterPro" id="IPR000719">
    <property type="entry name" value="Prot_kinase_dom"/>
</dbReference>
<dbReference type="InterPro" id="IPR010513">
    <property type="entry name" value="KEN_dom"/>
</dbReference>
<dbReference type="PANTHER" id="PTHR13954:SF6">
    <property type="entry name" value="NON-SPECIFIC SERINE_THREONINE PROTEIN KINASE"/>
    <property type="match status" value="1"/>
</dbReference>
<evidence type="ECO:0000256" key="5">
    <source>
        <dbReference type="SAM" id="MobiDB-lite"/>
    </source>
</evidence>
<evidence type="ECO:0000313" key="9">
    <source>
        <dbReference type="EMBL" id="CAL8121041.1"/>
    </source>
</evidence>
<dbReference type="InterPro" id="IPR011009">
    <property type="entry name" value="Kinase-like_dom_sf"/>
</dbReference>
<dbReference type="PROSITE" id="PS51392">
    <property type="entry name" value="KEN"/>
    <property type="match status" value="1"/>
</dbReference>
<dbReference type="CDD" id="cd01670">
    <property type="entry name" value="Death"/>
    <property type="match status" value="1"/>
</dbReference>
<keyword evidence="10" id="KW-1185">Reference proteome</keyword>
<dbReference type="Proteomes" id="UP001642540">
    <property type="component" value="Unassembled WGS sequence"/>
</dbReference>
<dbReference type="Gene3D" id="1.10.533.10">
    <property type="entry name" value="Death Domain, Fas"/>
    <property type="match status" value="1"/>
</dbReference>
<keyword evidence="2 4" id="KW-0547">Nucleotide-binding</keyword>
<feature type="domain" description="Protein kinase" evidence="6">
    <location>
        <begin position="194"/>
        <end position="473"/>
    </location>
</feature>
<gene>
    <name evidence="9" type="ORF">ODALV1_LOCUS19190</name>
</gene>
<dbReference type="Pfam" id="PF06479">
    <property type="entry name" value="Ribonuc_2-5A"/>
    <property type="match status" value="1"/>
</dbReference>
<dbReference type="InterPro" id="IPR008271">
    <property type="entry name" value="Ser/Thr_kinase_AS"/>
</dbReference>
<protein>
    <submittedName>
        <fullName evidence="9">Uncharacterized protein</fullName>
    </submittedName>
</protein>
<feature type="domain" description="Death" evidence="7">
    <location>
        <begin position="36"/>
        <end position="89"/>
    </location>
</feature>
<dbReference type="PANTHER" id="PTHR13954">
    <property type="entry name" value="IRE1-RELATED"/>
    <property type="match status" value="1"/>
</dbReference>
<feature type="binding site" evidence="4">
    <location>
        <position position="221"/>
    </location>
    <ligand>
        <name>ATP</name>
        <dbReference type="ChEBI" id="CHEBI:30616"/>
    </ligand>
</feature>
<evidence type="ECO:0000313" key="10">
    <source>
        <dbReference type="Proteomes" id="UP001642540"/>
    </source>
</evidence>
<dbReference type="Gene3D" id="1.10.510.10">
    <property type="entry name" value="Transferase(Phosphotransferase) domain 1"/>
    <property type="match status" value="1"/>
</dbReference>
<dbReference type="EMBL" id="CAXLJM020000065">
    <property type="protein sequence ID" value="CAL8121041.1"/>
    <property type="molecule type" value="Genomic_DNA"/>
</dbReference>
<dbReference type="PROSITE" id="PS00107">
    <property type="entry name" value="PROTEIN_KINASE_ATP"/>
    <property type="match status" value="1"/>
</dbReference>
<dbReference type="PROSITE" id="PS50011">
    <property type="entry name" value="PROTEIN_KINASE_DOM"/>
    <property type="match status" value="1"/>
</dbReference>
<dbReference type="InterPro" id="IPR038357">
    <property type="entry name" value="KEN_sf"/>
</dbReference>
<accession>A0ABP1RAF4</accession>
<evidence type="ECO:0000259" key="8">
    <source>
        <dbReference type="PROSITE" id="PS51392"/>
    </source>
</evidence>